<dbReference type="InterPro" id="IPR001173">
    <property type="entry name" value="Glyco_trans_2-like"/>
</dbReference>
<gene>
    <name evidence="3" type="ORF">KZY68_11630</name>
</gene>
<dbReference type="EMBL" id="JAHXRF010000019">
    <property type="protein sequence ID" value="MBW4866636.1"/>
    <property type="molecule type" value="Genomic_DNA"/>
</dbReference>
<feature type="transmembrane region" description="Helical" evidence="1">
    <location>
        <begin position="239"/>
        <end position="257"/>
    </location>
</feature>
<keyword evidence="1" id="KW-1133">Transmembrane helix</keyword>
<dbReference type="PANTHER" id="PTHR22916:SF3">
    <property type="entry name" value="UDP-GLCNAC:BETAGAL BETA-1,3-N-ACETYLGLUCOSAMINYLTRANSFERASE-LIKE PROTEIN 1"/>
    <property type="match status" value="1"/>
</dbReference>
<dbReference type="PANTHER" id="PTHR22916">
    <property type="entry name" value="GLYCOSYLTRANSFERASE"/>
    <property type="match status" value="1"/>
</dbReference>
<sequence length="259" mass="29582">MIRFSIITCTYQAASELPKTLESVLHQRYRHVEHIIIDGASTDGTKDIVERYIQANDDNEDCIHRVVFVSEPDKGLYDAMNKGLEKATGNYVVFLNAGDTFPSTDTLEHIAGCVGEGEAHPGVLYGDTDIVDDTGRFLRRRRLSPPRKLTWRSFRNGMLVCHQAFYVRADIAKSIPYDTHYKYSADVDWCIKVMKKAAQQHMTLRNVNAVIANYLDGGLSVKNHKASLKERFHVMQSHYGLLTTLIFHFWFLIRSVIQK</sequence>
<keyword evidence="1" id="KW-0472">Membrane</keyword>
<dbReference type="RefSeq" id="WP_219428144.1">
    <property type="nucleotide sequence ID" value="NZ_CALIQW010000046.1"/>
</dbReference>
<evidence type="ECO:0000256" key="1">
    <source>
        <dbReference type="SAM" id="Phobius"/>
    </source>
</evidence>
<name>A0AAW4NPB1_9BACT</name>
<protein>
    <submittedName>
        <fullName evidence="3">Glycosyltransferase</fullName>
    </submittedName>
</protein>
<dbReference type="Proteomes" id="UP001196873">
    <property type="component" value="Unassembled WGS sequence"/>
</dbReference>
<organism evidence="3 4">
    <name type="scientific">Segatella salivae</name>
    <dbReference type="NCBI Taxonomy" id="228604"/>
    <lineage>
        <taxon>Bacteria</taxon>
        <taxon>Pseudomonadati</taxon>
        <taxon>Bacteroidota</taxon>
        <taxon>Bacteroidia</taxon>
        <taxon>Bacteroidales</taxon>
        <taxon>Prevotellaceae</taxon>
        <taxon>Segatella</taxon>
    </lineage>
</organism>
<comment type="caution">
    <text evidence="3">The sequence shown here is derived from an EMBL/GenBank/DDBJ whole genome shotgun (WGS) entry which is preliminary data.</text>
</comment>
<evidence type="ECO:0000313" key="3">
    <source>
        <dbReference type="EMBL" id="MBW4866636.1"/>
    </source>
</evidence>
<reference evidence="3" key="1">
    <citation type="submission" date="2021-07" db="EMBL/GenBank/DDBJ databases">
        <title>Genomic diversity and antimicrobial resistance of Prevotella spp. isolated from chronic lung disease airways.</title>
        <authorList>
            <person name="Webb K.A."/>
            <person name="Olagoke O.S."/>
            <person name="Baird T."/>
            <person name="Neill J."/>
            <person name="Pham A."/>
            <person name="Wells T.J."/>
            <person name="Ramsay K.A."/>
            <person name="Bell S.C."/>
            <person name="Sarovich D.S."/>
            <person name="Price E.P."/>
        </authorList>
    </citation>
    <scope>NUCLEOTIDE SEQUENCE</scope>
    <source>
        <strain evidence="3">SCHI0047.S.3</strain>
    </source>
</reference>
<evidence type="ECO:0000313" key="4">
    <source>
        <dbReference type="Proteomes" id="UP001196873"/>
    </source>
</evidence>
<dbReference type="GO" id="GO:0016758">
    <property type="term" value="F:hexosyltransferase activity"/>
    <property type="evidence" value="ECO:0007669"/>
    <property type="project" value="UniProtKB-ARBA"/>
</dbReference>
<proteinExistence type="predicted"/>
<evidence type="ECO:0000259" key="2">
    <source>
        <dbReference type="Pfam" id="PF00535"/>
    </source>
</evidence>
<dbReference type="AlphaFoldDB" id="A0AAW4NPB1"/>
<feature type="domain" description="Glycosyltransferase 2-like" evidence="2">
    <location>
        <begin position="5"/>
        <end position="165"/>
    </location>
</feature>
<keyword evidence="1" id="KW-0812">Transmembrane</keyword>
<accession>A0AAW4NPB1</accession>
<dbReference type="Pfam" id="PF00535">
    <property type="entry name" value="Glycos_transf_2"/>
    <property type="match status" value="1"/>
</dbReference>
<dbReference type="CDD" id="cd06433">
    <property type="entry name" value="GT_2_WfgS_like"/>
    <property type="match status" value="1"/>
</dbReference>